<dbReference type="GO" id="GO:0007131">
    <property type="term" value="P:reciprocal meiotic recombination"/>
    <property type="evidence" value="ECO:0007669"/>
    <property type="project" value="EnsemblFungi"/>
</dbReference>
<dbReference type="SUPFAM" id="SSF55874">
    <property type="entry name" value="ATPase domain of HSP90 chaperone/DNA topoisomerase II/histidine kinase"/>
    <property type="match status" value="1"/>
</dbReference>
<evidence type="ECO:0000313" key="5">
    <source>
        <dbReference type="EMBL" id="CCF58860.1"/>
    </source>
</evidence>
<dbReference type="InParanoid" id="H2AWW0"/>
<dbReference type="GO" id="GO:0000404">
    <property type="term" value="F:heteroduplex DNA loop binding"/>
    <property type="evidence" value="ECO:0007669"/>
    <property type="project" value="EnsemblFungi"/>
</dbReference>
<dbReference type="Gene3D" id="3.30.230.10">
    <property type="match status" value="1"/>
</dbReference>
<dbReference type="AlphaFoldDB" id="H2AWW0"/>
<dbReference type="GO" id="GO:0006298">
    <property type="term" value="P:mismatch repair"/>
    <property type="evidence" value="ECO:0007669"/>
    <property type="project" value="EnsemblFungi"/>
</dbReference>
<dbReference type="KEGG" id="kaf:KAFR_0F02630"/>
<dbReference type="InterPro" id="IPR002099">
    <property type="entry name" value="MutL/Mlh/PMS"/>
</dbReference>
<gene>
    <name evidence="5" type="primary">KAFR0F02630</name>
    <name evidence="5" type="ORF">KAFR_0F02630</name>
</gene>
<dbReference type="SUPFAM" id="SSF54211">
    <property type="entry name" value="Ribosomal protein S5 domain 2-like"/>
    <property type="match status" value="1"/>
</dbReference>
<evidence type="ECO:0000256" key="3">
    <source>
        <dbReference type="SAM" id="MobiDB-lite"/>
    </source>
</evidence>
<dbReference type="OrthoDB" id="10263226at2759"/>
<dbReference type="GO" id="GO:0005524">
    <property type="term" value="F:ATP binding"/>
    <property type="evidence" value="ECO:0007669"/>
    <property type="project" value="InterPro"/>
</dbReference>
<name>H2AWW0_KAZAF</name>
<dbReference type="FunFam" id="3.30.565.10:FF:000017">
    <property type="entry name" value="PMS1 homolog 1, mismatch repair system component"/>
    <property type="match status" value="1"/>
</dbReference>
<dbReference type="GeneID" id="13884328"/>
<proteinExistence type="inferred from homology"/>
<sequence>MVIKSIAADSKWKIVSSSFIYGPVPAIKELLDNSVDSQAKNIYVDIDSKTGGCEYISVRDDGSGVQPNDRDLMCVSHTTSKISDLGDLSKLTALGFRGDALFMLANLATEKGSLQITTRTSEDAIAEKWFVDKNGALKKNTLGKASSPKGTTVVIKKLLDGLPARKINVCVRTRKNMEELRQLINHYALIYREIRFCLSFVSVNKNGTTANRQLQQSIDTKLSRERVLSSIANLRKPICDNFIKSQDMCVNKYVSVELILPTMHPNSDILNSKKSMKFLSVNKRTMSLQLEFGRMINRILNSIYRKYLLLEPNIWYIDVTCDMKLTDINIEPMKDDILIKDFDLLTEQLTQAIEDFIVSELSLKQSQAATIRLSGKERIRNEVSEIDDVVDVSSDIQRETCGENTTLINDSVSKVYFVSGKQKESSDKRTDDKSLLLRKADRNLTAGTIVSEEDYEWSRNLLNDFAPTSQEGNNNQSSQLPSSLTYNYQDSNDFDDDLILSKDTSLSNPFVLTKMKNTMKHQPTVNFSQKIRQPSSNFDSLVAKKRKMSSPEVNSLDSQERAITEIRNEEEEGNSAKRQRIIEPTRRSVDVRKALAVFSEYTNSHCLVLDYNKPFDLESKKICAREESWVFEKTDQKLEDRGKDVIQFLNEHLRPKSDRPLCMTQTSNGWYIYG</sequence>
<dbReference type="Proteomes" id="UP000005220">
    <property type="component" value="Chromosome 6"/>
</dbReference>
<reference evidence="5 6" key="1">
    <citation type="journal article" date="2011" name="Proc. Natl. Acad. Sci. U.S.A.">
        <title>Evolutionary erosion of yeast sex chromosomes by mating-type switching accidents.</title>
        <authorList>
            <person name="Gordon J.L."/>
            <person name="Armisen D."/>
            <person name="Proux-Wera E."/>
            <person name="Oheigeartaigh S.S."/>
            <person name="Byrne K.P."/>
            <person name="Wolfe K.H."/>
        </authorList>
    </citation>
    <scope>NUCLEOTIDE SEQUENCE [LARGE SCALE GENOMIC DNA]</scope>
    <source>
        <strain evidence="6">ATCC 22294 / BCRC 22015 / CBS 2517 / CECT 1963 / NBRC 1671 / NRRL Y-8276</strain>
    </source>
</reference>
<keyword evidence="6" id="KW-1185">Reference proteome</keyword>
<protein>
    <recommendedName>
        <fullName evidence="4">DNA mismatch repair protein S5 domain-containing protein</fullName>
    </recommendedName>
</protein>
<dbReference type="GO" id="GO:0016887">
    <property type="term" value="F:ATP hydrolysis activity"/>
    <property type="evidence" value="ECO:0007669"/>
    <property type="project" value="InterPro"/>
</dbReference>
<feature type="compositionally biased region" description="Low complexity" evidence="3">
    <location>
        <begin position="473"/>
        <end position="484"/>
    </location>
</feature>
<keyword evidence="2" id="KW-0227">DNA damage</keyword>
<dbReference type="InterPro" id="IPR020568">
    <property type="entry name" value="Ribosomal_Su5_D2-typ_SF"/>
</dbReference>
<dbReference type="Pfam" id="PF01119">
    <property type="entry name" value="DNA_mis_repair"/>
    <property type="match status" value="1"/>
</dbReference>
<dbReference type="NCBIfam" id="TIGR00585">
    <property type="entry name" value="mutl"/>
    <property type="match status" value="1"/>
</dbReference>
<dbReference type="InterPro" id="IPR014721">
    <property type="entry name" value="Ribsml_uS5_D2-typ_fold_subgr"/>
</dbReference>
<evidence type="ECO:0000256" key="2">
    <source>
        <dbReference type="ARBA" id="ARBA00022763"/>
    </source>
</evidence>
<dbReference type="eggNOG" id="KOG1978">
    <property type="taxonomic scope" value="Eukaryota"/>
</dbReference>
<dbReference type="Pfam" id="PF13589">
    <property type="entry name" value="HATPase_c_3"/>
    <property type="match status" value="1"/>
</dbReference>
<dbReference type="InterPro" id="IPR038973">
    <property type="entry name" value="MutL/Mlh/Pms-like"/>
</dbReference>
<accession>H2AWW0</accession>
<dbReference type="GO" id="GO:0032389">
    <property type="term" value="C:MutLalpha complex"/>
    <property type="evidence" value="ECO:0007669"/>
    <property type="project" value="TreeGrafter"/>
</dbReference>
<evidence type="ECO:0000313" key="6">
    <source>
        <dbReference type="Proteomes" id="UP000005220"/>
    </source>
</evidence>
<dbReference type="Gene3D" id="3.30.565.10">
    <property type="entry name" value="Histidine kinase-like ATPase, C-terminal domain"/>
    <property type="match status" value="1"/>
</dbReference>
<dbReference type="InterPro" id="IPR036890">
    <property type="entry name" value="HATPase_C_sf"/>
</dbReference>
<evidence type="ECO:0000256" key="1">
    <source>
        <dbReference type="ARBA" id="ARBA00006082"/>
    </source>
</evidence>
<dbReference type="STRING" id="1071382.H2AWW0"/>
<dbReference type="GO" id="GO:0000405">
    <property type="term" value="F:bubble DNA binding"/>
    <property type="evidence" value="ECO:0007669"/>
    <property type="project" value="EnsemblFungi"/>
</dbReference>
<dbReference type="PANTHER" id="PTHR10073:SF44">
    <property type="entry name" value="DNA MISMATCH REPAIR PROTEIN MLH2"/>
    <property type="match status" value="1"/>
</dbReference>
<evidence type="ECO:0000259" key="4">
    <source>
        <dbReference type="SMART" id="SM01340"/>
    </source>
</evidence>
<organism evidence="5 6">
    <name type="scientific">Kazachstania africana (strain ATCC 22294 / BCRC 22015 / CBS 2517 / CECT 1963 / NBRC 1671 / NRRL Y-8276)</name>
    <name type="common">Yeast</name>
    <name type="synonym">Kluyveromyces africanus</name>
    <dbReference type="NCBI Taxonomy" id="1071382"/>
    <lineage>
        <taxon>Eukaryota</taxon>
        <taxon>Fungi</taxon>
        <taxon>Dikarya</taxon>
        <taxon>Ascomycota</taxon>
        <taxon>Saccharomycotina</taxon>
        <taxon>Saccharomycetes</taxon>
        <taxon>Saccharomycetales</taxon>
        <taxon>Saccharomycetaceae</taxon>
        <taxon>Kazachstania</taxon>
    </lineage>
</organism>
<comment type="similarity">
    <text evidence="1">Belongs to the DNA mismatch repair MutL/HexB family.</text>
</comment>
<dbReference type="GO" id="GO:0140664">
    <property type="term" value="F:ATP-dependent DNA damage sensor activity"/>
    <property type="evidence" value="ECO:0007669"/>
    <property type="project" value="InterPro"/>
</dbReference>
<feature type="domain" description="DNA mismatch repair protein S5" evidence="4">
    <location>
        <begin position="231"/>
        <end position="358"/>
    </location>
</feature>
<dbReference type="PANTHER" id="PTHR10073">
    <property type="entry name" value="DNA MISMATCH REPAIR PROTEIN MLH, PMS, MUTL"/>
    <property type="match status" value="1"/>
</dbReference>
<dbReference type="GO" id="GO:0032390">
    <property type="term" value="C:MutLbeta complex"/>
    <property type="evidence" value="ECO:0007669"/>
    <property type="project" value="EnsemblFungi"/>
</dbReference>
<dbReference type="InterPro" id="IPR013507">
    <property type="entry name" value="DNA_mismatch_S5_2-like"/>
</dbReference>
<dbReference type="RefSeq" id="XP_003957995.1">
    <property type="nucleotide sequence ID" value="XM_003957946.1"/>
</dbReference>
<feature type="region of interest" description="Disordered" evidence="3">
    <location>
        <begin position="466"/>
        <end position="485"/>
    </location>
</feature>
<dbReference type="SMART" id="SM01340">
    <property type="entry name" value="DNA_mis_repair"/>
    <property type="match status" value="1"/>
</dbReference>
<dbReference type="EMBL" id="HE650826">
    <property type="protein sequence ID" value="CCF58860.1"/>
    <property type="molecule type" value="Genomic_DNA"/>
</dbReference>
<dbReference type="FunCoup" id="H2AWW0">
    <property type="interactions" value="87"/>
</dbReference>
<dbReference type="HOGENOM" id="CLU_024335_0_0_1"/>